<evidence type="ECO:0000313" key="2">
    <source>
        <dbReference type="EMBL" id="KKQ07537.1"/>
    </source>
</evidence>
<keyword evidence="1 2" id="KW-0812">Transmembrane</keyword>
<gene>
    <name evidence="2" type="ORF">US19_C0043G0008</name>
</gene>
<keyword evidence="1" id="KW-1133">Transmembrane helix</keyword>
<feature type="transmembrane region" description="Helical" evidence="1">
    <location>
        <begin position="162"/>
        <end position="179"/>
    </location>
</feature>
<evidence type="ECO:0000313" key="3">
    <source>
        <dbReference type="Proteomes" id="UP000034492"/>
    </source>
</evidence>
<feature type="transmembrane region" description="Helical" evidence="1">
    <location>
        <begin position="103"/>
        <end position="122"/>
    </location>
</feature>
<sequence>MIGRTHDLAAFTALSYVAATSPLQEVSLATLGVAIGANFLGGLAPDLDQTTSDFWHHVRGGNVISRIIAPLLGGHRFISHSILGIFLFGFIVDKILEMISGVLIVNMDIVWWAFMIGFVSHLVMDTFTKEGVPWLFPIPIRFGIPPFSFLRVKTGGMLEKSFIFPGLILLNFYIYYANYGKFLEFFKQYIK</sequence>
<evidence type="ECO:0000256" key="1">
    <source>
        <dbReference type="SAM" id="Phobius"/>
    </source>
</evidence>
<keyword evidence="1" id="KW-0472">Membrane</keyword>
<dbReference type="Proteomes" id="UP000034492">
    <property type="component" value="Unassembled WGS sequence"/>
</dbReference>
<name>A0A0G0EPU8_9BACT</name>
<dbReference type="Pfam" id="PF04307">
    <property type="entry name" value="YdjM"/>
    <property type="match status" value="1"/>
</dbReference>
<accession>A0A0G0EPU8</accession>
<dbReference type="InterPro" id="IPR007404">
    <property type="entry name" value="YdjM-like"/>
</dbReference>
<dbReference type="AlphaFoldDB" id="A0A0G0EPU8"/>
<protein>
    <submittedName>
        <fullName evidence="2">Membrane protein containing DUF457, transmembrane</fullName>
    </submittedName>
</protein>
<dbReference type="PANTHER" id="PTHR35531">
    <property type="entry name" value="INNER MEMBRANE PROTEIN YBCI-RELATED"/>
    <property type="match status" value="1"/>
</dbReference>
<reference evidence="2 3" key="1">
    <citation type="journal article" date="2015" name="Nature">
        <title>rRNA introns, odd ribosomes, and small enigmatic genomes across a large radiation of phyla.</title>
        <authorList>
            <person name="Brown C.T."/>
            <person name="Hug L.A."/>
            <person name="Thomas B.C."/>
            <person name="Sharon I."/>
            <person name="Castelle C.J."/>
            <person name="Singh A."/>
            <person name="Wilkins M.J."/>
            <person name="Williams K.H."/>
            <person name="Banfield J.F."/>
        </authorList>
    </citation>
    <scope>NUCLEOTIDE SEQUENCE [LARGE SCALE GENOMIC DNA]</scope>
</reference>
<dbReference type="PANTHER" id="PTHR35531:SF1">
    <property type="entry name" value="INNER MEMBRANE PROTEIN YBCI-RELATED"/>
    <property type="match status" value="1"/>
</dbReference>
<comment type="caution">
    <text evidence="2">The sequence shown here is derived from an EMBL/GenBank/DDBJ whole genome shotgun (WGS) entry which is preliminary data.</text>
</comment>
<proteinExistence type="predicted"/>
<feature type="transmembrane region" description="Helical" evidence="1">
    <location>
        <begin position="77"/>
        <end position="96"/>
    </location>
</feature>
<dbReference type="EMBL" id="LBSA01000043">
    <property type="protein sequence ID" value="KKQ07537.1"/>
    <property type="molecule type" value="Genomic_DNA"/>
</dbReference>
<organism evidence="2 3">
    <name type="scientific">Candidatus Daviesbacteria bacterium GW2011_GWB1_36_5</name>
    <dbReference type="NCBI Taxonomy" id="1618426"/>
    <lineage>
        <taxon>Bacteria</taxon>
        <taxon>Candidatus Daviesiibacteriota</taxon>
    </lineage>
</organism>